<accession>A0A5B8Y397</accession>
<dbReference type="EMBL" id="CP042467">
    <property type="protein sequence ID" value="QED30129.1"/>
    <property type="molecule type" value="Genomic_DNA"/>
</dbReference>
<evidence type="ECO:0000256" key="1">
    <source>
        <dbReference type="ARBA" id="ARBA00004651"/>
    </source>
</evidence>
<dbReference type="KEGG" id="bbae:FRD01_23420"/>
<dbReference type="PANTHER" id="PTHR42709">
    <property type="entry name" value="ALKALINE PHOSPHATASE LIKE PROTEIN"/>
    <property type="match status" value="1"/>
</dbReference>
<feature type="domain" description="VTT" evidence="7">
    <location>
        <begin position="51"/>
        <end position="162"/>
    </location>
</feature>
<dbReference type="Proteomes" id="UP000321595">
    <property type="component" value="Chromosome"/>
</dbReference>
<dbReference type="PANTHER" id="PTHR42709:SF6">
    <property type="entry name" value="UNDECAPRENYL PHOSPHATE TRANSPORTER A"/>
    <property type="match status" value="1"/>
</dbReference>
<keyword evidence="9" id="KW-1185">Reference proteome</keyword>
<keyword evidence="3 6" id="KW-0812">Transmembrane</keyword>
<organism evidence="8 9">
    <name type="scientific">Microvenator marinus</name>
    <dbReference type="NCBI Taxonomy" id="2600177"/>
    <lineage>
        <taxon>Bacteria</taxon>
        <taxon>Deltaproteobacteria</taxon>
        <taxon>Bradymonadales</taxon>
        <taxon>Microvenatoraceae</taxon>
        <taxon>Microvenator</taxon>
    </lineage>
</organism>
<dbReference type="OrthoDB" id="284062at2"/>
<keyword evidence="2" id="KW-1003">Cell membrane</keyword>
<dbReference type="Pfam" id="PF09335">
    <property type="entry name" value="VTT_dom"/>
    <property type="match status" value="1"/>
</dbReference>
<dbReference type="GO" id="GO:0005886">
    <property type="term" value="C:plasma membrane"/>
    <property type="evidence" value="ECO:0007669"/>
    <property type="project" value="UniProtKB-SubCell"/>
</dbReference>
<evidence type="ECO:0000313" key="9">
    <source>
        <dbReference type="Proteomes" id="UP000321595"/>
    </source>
</evidence>
<dbReference type="InterPro" id="IPR051311">
    <property type="entry name" value="DedA_domain"/>
</dbReference>
<evidence type="ECO:0000259" key="7">
    <source>
        <dbReference type="Pfam" id="PF09335"/>
    </source>
</evidence>
<dbReference type="RefSeq" id="WP_146963543.1">
    <property type="nucleotide sequence ID" value="NZ_CP042467.1"/>
</dbReference>
<keyword evidence="5 6" id="KW-0472">Membrane</keyword>
<evidence type="ECO:0000313" key="8">
    <source>
        <dbReference type="EMBL" id="QED30129.1"/>
    </source>
</evidence>
<evidence type="ECO:0000256" key="3">
    <source>
        <dbReference type="ARBA" id="ARBA00022692"/>
    </source>
</evidence>
<feature type="transmembrane region" description="Helical" evidence="6">
    <location>
        <begin position="38"/>
        <end position="60"/>
    </location>
</feature>
<feature type="transmembrane region" description="Helical" evidence="6">
    <location>
        <begin position="67"/>
        <end position="88"/>
    </location>
</feature>
<protein>
    <submittedName>
        <fullName evidence="8">TVP38/TMEM64 family protein</fullName>
    </submittedName>
</protein>
<evidence type="ECO:0000256" key="2">
    <source>
        <dbReference type="ARBA" id="ARBA00022475"/>
    </source>
</evidence>
<dbReference type="InterPro" id="IPR032816">
    <property type="entry name" value="VTT_dom"/>
</dbReference>
<feature type="transmembrane region" description="Helical" evidence="6">
    <location>
        <begin position="173"/>
        <end position="191"/>
    </location>
</feature>
<proteinExistence type="predicted"/>
<evidence type="ECO:0000256" key="6">
    <source>
        <dbReference type="SAM" id="Phobius"/>
    </source>
</evidence>
<feature type="transmembrane region" description="Helical" evidence="6">
    <location>
        <begin position="140"/>
        <end position="161"/>
    </location>
</feature>
<keyword evidence="4 6" id="KW-1133">Transmembrane helix</keyword>
<name>A0A5B8Y397_9DELT</name>
<reference evidence="8 9" key="1">
    <citation type="submission" date="2019-08" db="EMBL/GenBank/DDBJ databases">
        <authorList>
            <person name="Liang Q."/>
        </authorList>
    </citation>
    <scope>NUCLEOTIDE SEQUENCE [LARGE SCALE GENOMIC DNA]</scope>
    <source>
        <strain evidence="8 9">V1718</strain>
    </source>
</reference>
<evidence type="ECO:0000256" key="4">
    <source>
        <dbReference type="ARBA" id="ARBA00022989"/>
    </source>
</evidence>
<gene>
    <name evidence="8" type="ORF">FRD01_23420</name>
</gene>
<dbReference type="AlphaFoldDB" id="A0A5B8Y397"/>
<sequence>MGFAAIAAVGGVLGVSNREFLLAWVNTLSEHRTEFALGVILLLTIDSLLAIPTMATAILAGHVLGTLLGGTVTTIGIGCAGTAVYTLSRFGGQRLLPKDLAKPLAFVAHKYGIWAFVFCRTIPMMPEALSAIAGVSKLRYFRYLPIFLATNAPFAFIGAWAGSISTVDSPAPGLIAGFAPPTLGAILLVALKIRHQRTSKTIPAD</sequence>
<evidence type="ECO:0000256" key="5">
    <source>
        <dbReference type="ARBA" id="ARBA00023136"/>
    </source>
</evidence>
<comment type="subcellular location">
    <subcellularLocation>
        <location evidence="1">Cell membrane</location>
        <topology evidence="1">Multi-pass membrane protein</topology>
    </subcellularLocation>
</comment>